<dbReference type="EMBL" id="JAUYZG010000003">
    <property type="protein sequence ID" value="KAK2911409.1"/>
    <property type="molecule type" value="Genomic_DNA"/>
</dbReference>
<proteinExistence type="predicted"/>
<gene>
    <name evidence="2" type="ORF">Q8A67_003542</name>
</gene>
<protein>
    <submittedName>
        <fullName evidence="2">Uncharacterized protein</fullName>
    </submittedName>
</protein>
<feature type="compositionally biased region" description="Basic and acidic residues" evidence="1">
    <location>
        <begin position="155"/>
        <end position="167"/>
    </location>
</feature>
<evidence type="ECO:0000256" key="1">
    <source>
        <dbReference type="SAM" id="MobiDB-lite"/>
    </source>
</evidence>
<organism evidence="2 3">
    <name type="scientific">Cirrhinus molitorella</name>
    <name type="common">mud carp</name>
    <dbReference type="NCBI Taxonomy" id="172907"/>
    <lineage>
        <taxon>Eukaryota</taxon>
        <taxon>Metazoa</taxon>
        <taxon>Chordata</taxon>
        <taxon>Craniata</taxon>
        <taxon>Vertebrata</taxon>
        <taxon>Euteleostomi</taxon>
        <taxon>Actinopterygii</taxon>
        <taxon>Neopterygii</taxon>
        <taxon>Teleostei</taxon>
        <taxon>Ostariophysi</taxon>
        <taxon>Cypriniformes</taxon>
        <taxon>Cyprinidae</taxon>
        <taxon>Labeoninae</taxon>
        <taxon>Labeonini</taxon>
        <taxon>Cirrhinus</taxon>
    </lineage>
</organism>
<comment type="caution">
    <text evidence="2">The sequence shown here is derived from an EMBL/GenBank/DDBJ whole genome shotgun (WGS) entry which is preliminary data.</text>
</comment>
<feature type="region of interest" description="Disordered" evidence="1">
    <location>
        <begin position="143"/>
        <end position="167"/>
    </location>
</feature>
<accession>A0AA88Q878</accession>
<reference evidence="2" key="1">
    <citation type="submission" date="2023-08" db="EMBL/GenBank/DDBJ databases">
        <title>Chromosome-level Genome Assembly of mud carp (Cirrhinus molitorella).</title>
        <authorList>
            <person name="Liu H."/>
        </authorList>
    </citation>
    <scope>NUCLEOTIDE SEQUENCE</scope>
    <source>
        <strain evidence="2">Prfri</strain>
        <tissue evidence="2">Muscle</tissue>
    </source>
</reference>
<dbReference type="AlphaFoldDB" id="A0AA88Q878"/>
<evidence type="ECO:0000313" key="3">
    <source>
        <dbReference type="Proteomes" id="UP001187343"/>
    </source>
</evidence>
<sequence length="167" mass="17977">MPSALSWCDDPLAPPQNPCLHLDPLTNQLHLDLLCPWRMVLVPASVLVRSSLALRTSSVTLALHLLCFTLFFTSHGSTSVSWVSGSILVPSLVGSAMGPLPGCSPAGSMQPSVFPACRASDGAVQFYIKRWWAERGLPCSGSLRQTGAGHTQPSLDHRETDRERQTG</sequence>
<evidence type="ECO:0000313" key="2">
    <source>
        <dbReference type="EMBL" id="KAK2911409.1"/>
    </source>
</evidence>
<keyword evidence="3" id="KW-1185">Reference proteome</keyword>
<feature type="compositionally biased region" description="Polar residues" evidence="1">
    <location>
        <begin position="143"/>
        <end position="154"/>
    </location>
</feature>
<name>A0AA88Q878_9TELE</name>
<dbReference type="Proteomes" id="UP001187343">
    <property type="component" value="Unassembled WGS sequence"/>
</dbReference>